<protein>
    <submittedName>
        <fullName evidence="1">Uncharacterized protein</fullName>
    </submittedName>
</protein>
<dbReference type="Proteomes" id="UP001165685">
    <property type="component" value="Unassembled WGS sequence"/>
</dbReference>
<organism evidence="1 2">
    <name type="scientific">Nocardiopsis suaedae</name>
    <dbReference type="NCBI Taxonomy" id="3018444"/>
    <lineage>
        <taxon>Bacteria</taxon>
        <taxon>Bacillati</taxon>
        <taxon>Actinomycetota</taxon>
        <taxon>Actinomycetes</taxon>
        <taxon>Streptosporangiales</taxon>
        <taxon>Nocardiopsidaceae</taxon>
        <taxon>Nocardiopsis</taxon>
    </lineage>
</organism>
<evidence type="ECO:0000313" key="1">
    <source>
        <dbReference type="EMBL" id="MDA2806902.1"/>
    </source>
</evidence>
<dbReference type="RefSeq" id="WP_270679536.1">
    <property type="nucleotide sequence ID" value="NZ_JAQFWP010000043.1"/>
</dbReference>
<proteinExistence type="predicted"/>
<name>A0ABT4TQF0_9ACTN</name>
<gene>
    <name evidence="1" type="ORF">O4U47_20525</name>
</gene>
<comment type="caution">
    <text evidence="1">The sequence shown here is derived from an EMBL/GenBank/DDBJ whole genome shotgun (WGS) entry which is preliminary data.</text>
</comment>
<keyword evidence="2" id="KW-1185">Reference proteome</keyword>
<sequence>MGEPLFDEPGRALIEQPPPNVAALRAAVAQIAPSRLPELHSHLAEATTNAESTGSLAPIRAFTHHWSTVVAITRFPERESRLRELEAIVDSGSPDSRAAIKEIQALLAQAETDAGL</sequence>
<dbReference type="EMBL" id="JAQFWP010000043">
    <property type="protein sequence ID" value="MDA2806902.1"/>
    <property type="molecule type" value="Genomic_DNA"/>
</dbReference>
<accession>A0ABT4TQF0</accession>
<evidence type="ECO:0000313" key="2">
    <source>
        <dbReference type="Proteomes" id="UP001165685"/>
    </source>
</evidence>
<reference evidence="1" key="1">
    <citation type="submission" date="2023-01" db="EMBL/GenBank/DDBJ databases">
        <title>Draft genome sequence of Nocardiopsis sp. LSu2-4 isolated from halophytes.</title>
        <authorList>
            <person name="Duangmal K."/>
            <person name="Chantavorakit T."/>
        </authorList>
    </citation>
    <scope>NUCLEOTIDE SEQUENCE</scope>
    <source>
        <strain evidence="1">LSu2-4</strain>
    </source>
</reference>